<organism evidence="2">
    <name type="scientific">Tetraselmis virus 1</name>
    <dbReference type="NCBI Taxonomy" id="2060617"/>
    <lineage>
        <taxon>Viruses</taxon>
        <taxon>Varidnaviria</taxon>
        <taxon>Bamfordvirae</taxon>
        <taxon>Nucleocytoviricota</taxon>
        <taxon>Megaviricetes</taxon>
        <taxon>Imitervirales</taxon>
        <taxon>Allomimiviridae</taxon>
        <taxon>Oceanusvirus</taxon>
        <taxon>Oceanusvirus kaneohense</taxon>
    </lineage>
</organism>
<keyword evidence="1" id="KW-1133">Transmembrane helix</keyword>
<dbReference type="Proteomes" id="UP000244773">
    <property type="component" value="Segment"/>
</dbReference>
<protein>
    <submittedName>
        <fullName evidence="2">Uncharacterized protein</fullName>
    </submittedName>
</protein>
<keyword evidence="3" id="KW-1185">Reference proteome</keyword>
<proteinExistence type="predicted"/>
<gene>
    <name evidence="2" type="ORF">TetV_531</name>
</gene>
<feature type="transmembrane region" description="Helical" evidence="1">
    <location>
        <begin position="127"/>
        <end position="147"/>
    </location>
</feature>
<evidence type="ECO:0000256" key="1">
    <source>
        <dbReference type="SAM" id="Phobius"/>
    </source>
</evidence>
<name>A0A2P0VNY4_9VIRU</name>
<accession>A0A2P0VNY4</accession>
<feature type="transmembrane region" description="Helical" evidence="1">
    <location>
        <begin position="18"/>
        <end position="38"/>
    </location>
</feature>
<reference evidence="2" key="1">
    <citation type="journal article" date="2018" name="Virology">
        <title>A giant virus infecting green algae encodes key fermentation genes.</title>
        <authorList>
            <person name="Schvarcz C.R."/>
            <person name="Steward G.F."/>
        </authorList>
    </citation>
    <scope>NUCLEOTIDE SEQUENCE [LARGE SCALE GENOMIC DNA]</scope>
</reference>
<sequence>MKKLSAPSSKPMSLESGIVPLVLLAWLLRVAFVSVMLVWLKKMDNTNCDCARSWKRNYLFYSIIADVVVRGAMYSFYSKVPGFVKNLVVVHDLYQMSLLWSYATDLEKEACACSAGWMRDVAQGWPVLRLGMILGAFQFAILFAYMLHTNVN</sequence>
<feature type="transmembrane region" description="Helical" evidence="1">
    <location>
        <begin position="58"/>
        <end position="77"/>
    </location>
</feature>
<evidence type="ECO:0000313" key="3">
    <source>
        <dbReference type="Proteomes" id="UP000244773"/>
    </source>
</evidence>
<dbReference type="EMBL" id="KY322437">
    <property type="protein sequence ID" value="AUF82613.1"/>
    <property type="molecule type" value="Genomic_DNA"/>
</dbReference>
<keyword evidence="1" id="KW-0812">Transmembrane</keyword>
<evidence type="ECO:0000313" key="2">
    <source>
        <dbReference type="EMBL" id="AUF82613.1"/>
    </source>
</evidence>
<keyword evidence="1" id="KW-0472">Membrane</keyword>